<protein>
    <recommendedName>
        <fullName evidence="3">Carboxypeptidase regulatory-like domain-containing protein</fullName>
    </recommendedName>
</protein>
<evidence type="ECO:0000313" key="2">
    <source>
        <dbReference type="Proteomes" id="UP000319576"/>
    </source>
</evidence>
<evidence type="ECO:0000313" key="1">
    <source>
        <dbReference type="EMBL" id="QDU18544.1"/>
    </source>
</evidence>
<reference evidence="1 2" key="1">
    <citation type="submission" date="2019-02" db="EMBL/GenBank/DDBJ databases">
        <title>Deep-cultivation of Planctomycetes and their phenomic and genomic characterization uncovers novel biology.</title>
        <authorList>
            <person name="Wiegand S."/>
            <person name="Jogler M."/>
            <person name="Boedeker C."/>
            <person name="Pinto D."/>
            <person name="Vollmers J."/>
            <person name="Rivas-Marin E."/>
            <person name="Kohn T."/>
            <person name="Peeters S.H."/>
            <person name="Heuer A."/>
            <person name="Rast P."/>
            <person name="Oberbeckmann S."/>
            <person name="Bunk B."/>
            <person name="Jeske O."/>
            <person name="Meyerdierks A."/>
            <person name="Storesund J.E."/>
            <person name="Kallscheuer N."/>
            <person name="Luecker S."/>
            <person name="Lage O.M."/>
            <person name="Pohl T."/>
            <person name="Merkel B.J."/>
            <person name="Hornburger P."/>
            <person name="Mueller R.-W."/>
            <person name="Bruemmer F."/>
            <person name="Labrenz M."/>
            <person name="Spormann A.M."/>
            <person name="Op den Camp H."/>
            <person name="Overmann J."/>
            <person name="Amann R."/>
            <person name="Jetten M.S.M."/>
            <person name="Mascher T."/>
            <person name="Medema M.H."/>
            <person name="Devos D.P."/>
            <person name="Kaster A.-K."/>
            <person name="Ovreas L."/>
            <person name="Rohde M."/>
            <person name="Galperin M.Y."/>
            <person name="Jogler C."/>
        </authorList>
    </citation>
    <scope>NUCLEOTIDE SEQUENCE [LARGE SCALE GENOMIC DNA]</scope>
    <source>
        <strain evidence="1 2">ETA_A1</strain>
    </source>
</reference>
<dbReference type="Proteomes" id="UP000319576">
    <property type="component" value="Chromosome"/>
</dbReference>
<accession>A0A517XM13</accession>
<gene>
    <name evidence="1" type="ORF">ETAA1_04360</name>
</gene>
<dbReference type="RefSeq" id="WP_145233909.1">
    <property type="nucleotide sequence ID" value="NZ_CP036273.1"/>
</dbReference>
<proteinExistence type="predicted"/>
<dbReference type="AlphaFoldDB" id="A0A517XM13"/>
<dbReference type="PROSITE" id="PS51257">
    <property type="entry name" value="PROKAR_LIPOPROTEIN"/>
    <property type="match status" value="1"/>
</dbReference>
<name>A0A517XM13_9BACT</name>
<keyword evidence="2" id="KW-1185">Reference proteome</keyword>
<evidence type="ECO:0008006" key="3">
    <source>
        <dbReference type="Google" id="ProtNLM"/>
    </source>
</evidence>
<dbReference type="EMBL" id="CP036273">
    <property type="protein sequence ID" value="QDU18544.1"/>
    <property type="molecule type" value="Genomic_DNA"/>
</dbReference>
<dbReference type="KEGG" id="uli:ETAA1_04360"/>
<organism evidence="1 2">
    <name type="scientific">Urbifossiella limnaea</name>
    <dbReference type="NCBI Taxonomy" id="2528023"/>
    <lineage>
        <taxon>Bacteria</taxon>
        <taxon>Pseudomonadati</taxon>
        <taxon>Planctomycetota</taxon>
        <taxon>Planctomycetia</taxon>
        <taxon>Gemmatales</taxon>
        <taxon>Gemmataceae</taxon>
        <taxon>Urbifossiella</taxon>
    </lineage>
</organism>
<sequence length="132" mass="13046">MRRTTTLALACAAALAVTGCGGGGVKVDGKVVSGGSPYSLGEGEGININLTPEAGGTAVGGQVEKDGSFKITGLEGGGVAPGKYKVSVTHYPPAGGGKAAKGPPMPVTKNLGETWDVSSSNHTFTLDMAKLK</sequence>